<dbReference type="EnsemblPlants" id="AVESA.00010b.r2.6CG1140360.1">
    <property type="protein sequence ID" value="AVESA.00010b.r2.6CG1140360.1.CDS.1"/>
    <property type="gene ID" value="AVESA.00010b.r2.6CG1140360"/>
</dbReference>
<proteinExistence type="predicted"/>
<sequence>MQPPPESGQLAGDALEECLRLLDDLPSAAVSSPAFRRHWPSISASLSSVSATLSHPAFPPSAPLLAPLASALSALLSVCTGGAPLGHLHTVSLLSSSSASLSQLAADARLLVSPASSAVGESLRQGSAASRAAALDSLADSLASLPASSSSAAVSAVAAMLDSGDLLPAARDKAVSVLAAFASSDAARRFLVEESGAVVPHLCRALDSGGASAEQACLALEPLTASSRDAAAAVAARGGVAALLVACAAGTPASQAAAAGVLRNIAAFPDLLSSFRDEGAVPLLVQLVSLGTPRAAERALGCLQNLTASDSDEGQRLKVEAFQQGALGCVKDFLDSCSCRGGDGGGGDEPGLAPAFGLLRNMASFRYIAEIAVSASFVSQMVAALGSDKPSTRTEAAMALAQLCNVGKARKEVGDATPRLVWMLEAKTVTERDAAAKALAALVVAASSYRKLFKKEEMGIVNVVQLLDPAVRGVDKRFPVSVLLAVSQSRRCRKQMVAAGACGFLQGLLAAEVDGAKKLSECLARGKMLGVFPRT</sequence>
<protein>
    <submittedName>
        <fullName evidence="1">Uncharacterized protein</fullName>
    </submittedName>
</protein>
<evidence type="ECO:0000313" key="2">
    <source>
        <dbReference type="Proteomes" id="UP001732700"/>
    </source>
</evidence>
<reference evidence="1" key="1">
    <citation type="submission" date="2021-05" db="EMBL/GenBank/DDBJ databases">
        <authorList>
            <person name="Scholz U."/>
            <person name="Mascher M."/>
            <person name="Fiebig A."/>
        </authorList>
    </citation>
    <scope>NUCLEOTIDE SEQUENCE [LARGE SCALE GENOMIC DNA]</scope>
</reference>
<dbReference type="Proteomes" id="UP001732700">
    <property type="component" value="Chromosome 6C"/>
</dbReference>
<keyword evidence="2" id="KW-1185">Reference proteome</keyword>
<reference evidence="1" key="2">
    <citation type="submission" date="2025-09" db="UniProtKB">
        <authorList>
            <consortium name="EnsemblPlants"/>
        </authorList>
    </citation>
    <scope>IDENTIFICATION</scope>
</reference>
<organism evidence="1 2">
    <name type="scientific">Avena sativa</name>
    <name type="common">Oat</name>
    <dbReference type="NCBI Taxonomy" id="4498"/>
    <lineage>
        <taxon>Eukaryota</taxon>
        <taxon>Viridiplantae</taxon>
        <taxon>Streptophyta</taxon>
        <taxon>Embryophyta</taxon>
        <taxon>Tracheophyta</taxon>
        <taxon>Spermatophyta</taxon>
        <taxon>Magnoliopsida</taxon>
        <taxon>Liliopsida</taxon>
        <taxon>Poales</taxon>
        <taxon>Poaceae</taxon>
        <taxon>BOP clade</taxon>
        <taxon>Pooideae</taxon>
        <taxon>Poodae</taxon>
        <taxon>Poeae</taxon>
        <taxon>Poeae Chloroplast Group 1 (Aveneae type)</taxon>
        <taxon>Aveninae</taxon>
        <taxon>Avena</taxon>
    </lineage>
</organism>
<name>A0ACD5Z739_AVESA</name>
<evidence type="ECO:0000313" key="1">
    <source>
        <dbReference type="EnsemblPlants" id="AVESA.00010b.r2.6CG1140360.1.CDS.1"/>
    </source>
</evidence>
<accession>A0ACD5Z739</accession>